<evidence type="ECO:0000313" key="2">
    <source>
        <dbReference type="EMBL" id="AZA08168.1"/>
    </source>
</evidence>
<dbReference type="RefSeq" id="WP_123958965.1">
    <property type="nucleotide sequence ID" value="NZ_CP033898.1"/>
</dbReference>
<sequence>MSQTTRVLLFRLLYTLLAIVGIVLVFLQHYVFGIIAIAASTLVYLLVLYPTRRQEIERIRHQEQ</sequence>
<evidence type="ECO:0008006" key="4">
    <source>
        <dbReference type="Google" id="ProtNLM"/>
    </source>
</evidence>
<evidence type="ECO:0000256" key="1">
    <source>
        <dbReference type="SAM" id="Phobius"/>
    </source>
</evidence>
<gene>
    <name evidence="2" type="ORF">CPPEL_00080</name>
</gene>
<accession>A0A3G6IU68</accession>
<keyword evidence="1" id="KW-0472">Membrane</keyword>
<feature type="transmembrane region" description="Helical" evidence="1">
    <location>
        <begin position="7"/>
        <end position="26"/>
    </location>
</feature>
<protein>
    <recommendedName>
        <fullName evidence="4">DUF4229 domain-containing protein</fullName>
    </recommendedName>
</protein>
<name>A0A3G6IU68_9CORY</name>
<dbReference type="Proteomes" id="UP000271426">
    <property type="component" value="Chromosome"/>
</dbReference>
<dbReference type="OrthoDB" id="9991445at2"/>
<feature type="transmembrane region" description="Helical" evidence="1">
    <location>
        <begin position="32"/>
        <end position="51"/>
    </location>
</feature>
<keyword evidence="3" id="KW-1185">Reference proteome</keyword>
<dbReference type="EMBL" id="CP033898">
    <property type="protein sequence ID" value="AZA08168.1"/>
    <property type="molecule type" value="Genomic_DNA"/>
</dbReference>
<keyword evidence="1" id="KW-1133">Transmembrane helix</keyword>
<organism evidence="2 3">
    <name type="scientific">Corynebacterium pseudopelargi</name>
    <dbReference type="NCBI Taxonomy" id="2080757"/>
    <lineage>
        <taxon>Bacteria</taxon>
        <taxon>Bacillati</taxon>
        <taxon>Actinomycetota</taxon>
        <taxon>Actinomycetes</taxon>
        <taxon>Mycobacteriales</taxon>
        <taxon>Corynebacteriaceae</taxon>
        <taxon>Corynebacterium</taxon>
    </lineage>
</organism>
<proteinExistence type="predicted"/>
<keyword evidence="1" id="KW-0812">Transmembrane</keyword>
<dbReference type="AlphaFoldDB" id="A0A3G6IU68"/>
<reference evidence="2 3" key="1">
    <citation type="submission" date="2018-11" db="EMBL/GenBank/DDBJ databases">
        <authorList>
            <person name="Kleinhagauer T."/>
            <person name="Glaeser S.P."/>
            <person name="Spergser J."/>
            <person name="Ruckert C."/>
            <person name="Kaempfer P."/>
            <person name="Busse H.-J."/>
        </authorList>
    </citation>
    <scope>NUCLEOTIDE SEQUENCE [LARGE SCALE GENOMIC DNA]</scope>
    <source>
        <strain evidence="2 3">812CH</strain>
    </source>
</reference>
<dbReference type="KEGG" id="cpso:CPPEL_00080"/>
<evidence type="ECO:0000313" key="3">
    <source>
        <dbReference type="Proteomes" id="UP000271426"/>
    </source>
</evidence>